<dbReference type="PANTHER" id="PTHR36206:SF13">
    <property type="entry name" value="TRANSCRIPTIONAL REGULATORY PROTEIN MOC3"/>
    <property type="match status" value="1"/>
</dbReference>
<keyword evidence="1" id="KW-0479">Metal-binding</keyword>
<protein>
    <recommendedName>
        <fullName evidence="7">Zn(2)-C6 fungal-type domain-containing protein</fullName>
    </recommendedName>
</protein>
<dbReference type="Pfam" id="PF00172">
    <property type="entry name" value="Zn_clus"/>
    <property type="match status" value="1"/>
</dbReference>
<dbReference type="InterPro" id="IPR036864">
    <property type="entry name" value="Zn2-C6_fun-type_DNA-bd_sf"/>
</dbReference>
<evidence type="ECO:0000256" key="5">
    <source>
        <dbReference type="ARBA" id="ARBA00023163"/>
    </source>
</evidence>
<dbReference type="SMART" id="SM00066">
    <property type="entry name" value="GAL4"/>
    <property type="match status" value="1"/>
</dbReference>
<evidence type="ECO:0000256" key="3">
    <source>
        <dbReference type="ARBA" id="ARBA00023015"/>
    </source>
</evidence>
<keyword evidence="9" id="KW-1185">Reference proteome</keyword>
<name>A0A0A1T539_9HYPO</name>
<dbReference type="Proteomes" id="UP000039046">
    <property type="component" value="Unassembled WGS sequence"/>
</dbReference>
<keyword evidence="5" id="KW-0804">Transcription</keyword>
<sequence>MPQQPTFKVVLSPLVDSGRRKKFVHRSRTGCLTCRQRRVKCDEQHPACKRCTTAKFKCDYQPSPEGRQSQPDLRIVPQPSAIILPEGAKAVSYEINLFGTFRDTLVTGMGGPFNHRFWRVDVPTAAQIYPSLWHSAIAIASIDHSTKVEKKRRQLGPDDPANNYLPSNHHYIIALTHFNKSIRSLARSLAGKSLAQLSYIDKEMVLMTNILFIGICSMLEETGQLQSHYRNFKNLLSTLRFGKEESTSRKGIMSYEDLLAVILSIDGSLEASYQTRWLRSWVVDVPCYPTLQSVTQAYTEFLPIAYSGLNKKEDITNYTYDGPLRGIYRQNQIAAYEAKLTNFLDEKKTLNSQDLVAIESIRIHLEVMKRKEEIFRKPNRAAAMKYELGLFKVLDHMDSLLSKTTRLYSPYSDETAPMTFAPSLGSAMELMAAFPNNAHLRRKAIELMRKWPFKENGTRSKEEVVVYEIILRHLLSGPERTKHWQKKGIPIHPTYPNGGLNGGEFNGLSGCECIYELYICRDHRLGSFTKDHLADPPRIGLMNVFERRNELGYTWVPLQY</sequence>
<dbReference type="SUPFAM" id="SSF57701">
    <property type="entry name" value="Zn2/Cys6 DNA-binding domain"/>
    <property type="match status" value="1"/>
</dbReference>
<dbReference type="Gene3D" id="4.10.240.10">
    <property type="entry name" value="Zn(2)-C6 fungal-type DNA-binding domain"/>
    <property type="match status" value="1"/>
</dbReference>
<evidence type="ECO:0000313" key="8">
    <source>
        <dbReference type="EMBL" id="CEJ92271.1"/>
    </source>
</evidence>
<keyword evidence="6" id="KW-0539">Nucleus</keyword>
<keyword evidence="2" id="KW-0862">Zinc</keyword>
<dbReference type="InterPro" id="IPR001138">
    <property type="entry name" value="Zn2Cys6_DnaBD"/>
</dbReference>
<keyword evidence="3" id="KW-0805">Transcription regulation</keyword>
<dbReference type="PANTHER" id="PTHR36206">
    <property type="entry name" value="ASPERCRYPTIN BIOSYNTHESIS CLUSTER-SPECIFIC TRANSCRIPTION REGULATOR ATNN-RELATED"/>
    <property type="match status" value="1"/>
</dbReference>
<evidence type="ECO:0000256" key="4">
    <source>
        <dbReference type="ARBA" id="ARBA00023125"/>
    </source>
</evidence>
<dbReference type="AlphaFoldDB" id="A0A0A1T539"/>
<dbReference type="GO" id="GO:0008270">
    <property type="term" value="F:zinc ion binding"/>
    <property type="evidence" value="ECO:0007669"/>
    <property type="project" value="InterPro"/>
</dbReference>
<dbReference type="GO" id="GO:0000981">
    <property type="term" value="F:DNA-binding transcription factor activity, RNA polymerase II-specific"/>
    <property type="evidence" value="ECO:0007669"/>
    <property type="project" value="InterPro"/>
</dbReference>
<gene>
    <name evidence="8" type="ORF">VHEMI07932</name>
</gene>
<dbReference type="HOGENOM" id="CLU_011409_6_2_1"/>
<accession>A0A0A1T539</accession>
<feature type="domain" description="Zn(2)-C6 fungal-type" evidence="7">
    <location>
        <begin position="30"/>
        <end position="60"/>
    </location>
</feature>
<evidence type="ECO:0000313" key="9">
    <source>
        <dbReference type="Proteomes" id="UP000039046"/>
    </source>
</evidence>
<reference evidence="8 9" key="1">
    <citation type="journal article" date="2015" name="Genome Announc.">
        <title>Draft Genome Sequence and Gene Annotation of the Entomopathogenic Fungus Verticillium hemipterigenum.</title>
        <authorList>
            <person name="Horn F."/>
            <person name="Habel A."/>
            <person name="Scharf D.H."/>
            <person name="Dworschak J."/>
            <person name="Brakhage A.A."/>
            <person name="Guthke R."/>
            <person name="Hertweck C."/>
            <person name="Linde J."/>
        </authorList>
    </citation>
    <scope>NUCLEOTIDE SEQUENCE [LARGE SCALE GENOMIC DNA]</scope>
</reference>
<dbReference type="GO" id="GO:0003677">
    <property type="term" value="F:DNA binding"/>
    <property type="evidence" value="ECO:0007669"/>
    <property type="project" value="UniProtKB-KW"/>
</dbReference>
<dbReference type="OrthoDB" id="1919336at2759"/>
<evidence type="ECO:0000256" key="2">
    <source>
        <dbReference type="ARBA" id="ARBA00022833"/>
    </source>
</evidence>
<dbReference type="PROSITE" id="PS00463">
    <property type="entry name" value="ZN2_CY6_FUNGAL_1"/>
    <property type="match status" value="1"/>
</dbReference>
<proteinExistence type="predicted"/>
<keyword evidence="4" id="KW-0238">DNA-binding</keyword>
<dbReference type="InterPro" id="IPR052360">
    <property type="entry name" value="Transcr_Regulatory_Proteins"/>
</dbReference>
<evidence type="ECO:0000259" key="7">
    <source>
        <dbReference type="PROSITE" id="PS50048"/>
    </source>
</evidence>
<dbReference type="PROSITE" id="PS50048">
    <property type="entry name" value="ZN2_CY6_FUNGAL_2"/>
    <property type="match status" value="1"/>
</dbReference>
<dbReference type="CDD" id="cd00067">
    <property type="entry name" value="GAL4"/>
    <property type="match status" value="1"/>
</dbReference>
<evidence type="ECO:0000256" key="6">
    <source>
        <dbReference type="ARBA" id="ARBA00023242"/>
    </source>
</evidence>
<dbReference type="EMBL" id="CDHN01000004">
    <property type="protein sequence ID" value="CEJ92271.1"/>
    <property type="molecule type" value="Genomic_DNA"/>
</dbReference>
<evidence type="ECO:0000256" key="1">
    <source>
        <dbReference type="ARBA" id="ARBA00022723"/>
    </source>
</evidence>
<organism evidence="8 9">
    <name type="scientific">[Torrubiella] hemipterigena</name>
    <dbReference type="NCBI Taxonomy" id="1531966"/>
    <lineage>
        <taxon>Eukaryota</taxon>
        <taxon>Fungi</taxon>
        <taxon>Dikarya</taxon>
        <taxon>Ascomycota</taxon>
        <taxon>Pezizomycotina</taxon>
        <taxon>Sordariomycetes</taxon>
        <taxon>Hypocreomycetidae</taxon>
        <taxon>Hypocreales</taxon>
        <taxon>Clavicipitaceae</taxon>
        <taxon>Clavicipitaceae incertae sedis</taxon>
        <taxon>'Torrubiella' clade</taxon>
    </lineage>
</organism>